<evidence type="ECO:0000313" key="7">
    <source>
        <dbReference type="EMBL" id="QCC48761.1"/>
    </source>
</evidence>
<evidence type="ECO:0000256" key="3">
    <source>
        <dbReference type="ARBA" id="ARBA00022989"/>
    </source>
</evidence>
<feature type="domain" description="EamA" evidence="6">
    <location>
        <begin position="164"/>
        <end position="291"/>
    </location>
</feature>
<dbReference type="Proteomes" id="UP000296733">
    <property type="component" value="Chromosome"/>
</dbReference>
<proteinExistence type="predicted"/>
<dbReference type="KEGG" id="hlm:DV707_14480"/>
<evidence type="ECO:0000313" key="9">
    <source>
        <dbReference type="Proteomes" id="UP000236740"/>
    </source>
</evidence>
<feature type="transmembrane region" description="Helical" evidence="5">
    <location>
        <begin position="223"/>
        <end position="243"/>
    </location>
</feature>
<feature type="transmembrane region" description="Helical" evidence="5">
    <location>
        <begin position="6"/>
        <end position="25"/>
    </location>
</feature>
<evidence type="ECO:0000313" key="10">
    <source>
        <dbReference type="Proteomes" id="UP000296733"/>
    </source>
</evidence>
<dbReference type="SUPFAM" id="SSF103481">
    <property type="entry name" value="Multidrug resistance efflux transporter EmrE"/>
    <property type="match status" value="2"/>
</dbReference>
<dbReference type="Pfam" id="PF00892">
    <property type="entry name" value="EamA"/>
    <property type="match status" value="2"/>
</dbReference>
<reference evidence="7 10" key="2">
    <citation type="journal article" date="2019" name="Nat. Commun.">
        <title>A new type of DNA phosphorothioation-based antiviral system in archaea.</title>
        <authorList>
            <person name="Xiong L."/>
            <person name="Liu S."/>
            <person name="Chen S."/>
            <person name="Xiao Y."/>
            <person name="Zhu B."/>
            <person name="Gao Y."/>
            <person name="Zhang Y."/>
            <person name="Chen B."/>
            <person name="Luo J."/>
            <person name="Deng Z."/>
            <person name="Chen X."/>
            <person name="Wang L."/>
            <person name="Chen S."/>
        </authorList>
    </citation>
    <scope>NUCLEOTIDE SEQUENCE [LARGE SCALE GENOMIC DNA]</scope>
    <source>
        <strain evidence="7 10">CGMCC 1.10331</strain>
    </source>
</reference>
<gene>
    <name evidence="7" type="ORF">DV707_14480</name>
    <name evidence="8" type="ORF">SAMN04488133_3523</name>
</gene>
<keyword evidence="2 5" id="KW-0812">Transmembrane</keyword>
<feature type="domain" description="EamA" evidence="6">
    <location>
        <begin position="6"/>
        <end position="144"/>
    </location>
</feature>
<accession>A0A1H6CM11</accession>
<dbReference type="InterPro" id="IPR037185">
    <property type="entry name" value="EmrE-like"/>
</dbReference>
<dbReference type="RefSeq" id="WP_103993067.1">
    <property type="nucleotide sequence ID" value="NZ_CP031311.1"/>
</dbReference>
<keyword evidence="4 5" id="KW-0472">Membrane</keyword>
<evidence type="ECO:0000256" key="2">
    <source>
        <dbReference type="ARBA" id="ARBA00022692"/>
    </source>
</evidence>
<dbReference type="EMBL" id="CP031311">
    <property type="protein sequence ID" value="QCC48761.1"/>
    <property type="molecule type" value="Genomic_DNA"/>
</dbReference>
<dbReference type="GeneID" id="39859325"/>
<dbReference type="Gene3D" id="1.10.3730.20">
    <property type="match status" value="1"/>
</dbReference>
<evidence type="ECO:0000256" key="1">
    <source>
        <dbReference type="ARBA" id="ARBA00004141"/>
    </source>
</evidence>
<dbReference type="Proteomes" id="UP000236740">
    <property type="component" value="Unassembled WGS sequence"/>
</dbReference>
<dbReference type="InterPro" id="IPR050638">
    <property type="entry name" value="AA-Vitamin_Transporters"/>
</dbReference>
<dbReference type="GO" id="GO:0016020">
    <property type="term" value="C:membrane"/>
    <property type="evidence" value="ECO:0007669"/>
    <property type="project" value="UniProtKB-SubCell"/>
</dbReference>
<sequence>MFSLSPGIGYSLAAALVWGTYIFVLKQYFEEYPATVLTVGVNAAAVAWYLPLTLSRTDPADVPSLSGFGPLEGLLLVGTIVATAAAFLVFLGALGLGDVSYVAPISKIVPVFVLPIEVVFLHERLTPLQITGVVVATLAVYVANYRTGSLLDPIRKAASSRAAQFGLLSAALFAVSDVGKRVALQELAIPLELWVPTVLGGVLVVVLPLAAREWVPIRDALPKFVLAGGGVAVGEHVTSLAFSTVPASIASPIINTQAVVAVLLGGILLREDSFGIRLVAAALAVIGVGLIAA</sequence>
<feature type="transmembrane region" description="Helical" evidence="5">
    <location>
        <begin position="101"/>
        <end position="121"/>
    </location>
</feature>
<dbReference type="EMBL" id="FNVN01000008">
    <property type="protein sequence ID" value="SEG73693.1"/>
    <property type="molecule type" value="Genomic_DNA"/>
</dbReference>
<comment type="subcellular location">
    <subcellularLocation>
        <location evidence="1">Membrane</location>
        <topology evidence="1">Multi-pass membrane protein</topology>
    </subcellularLocation>
</comment>
<dbReference type="PANTHER" id="PTHR32322">
    <property type="entry name" value="INNER MEMBRANE TRANSPORTER"/>
    <property type="match status" value="1"/>
</dbReference>
<feature type="transmembrane region" description="Helical" evidence="5">
    <location>
        <begin position="274"/>
        <end position="292"/>
    </location>
</feature>
<feature type="transmembrane region" description="Helical" evidence="5">
    <location>
        <begin position="127"/>
        <end position="145"/>
    </location>
</feature>
<dbReference type="PANTHER" id="PTHR32322:SF2">
    <property type="entry name" value="EAMA DOMAIN-CONTAINING PROTEIN"/>
    <property type="match status" value="1"/>
</dbReference>
<protein>
    <submittedName>
        <fullName evidence="7">DMT family transporter</fullName>
    </submittedName>
</protein>
<feature type="transmembrane region" description="Helical" evidence="5">
    <location>
        <begin position="32"/>
        <end position="54"/>
    </location>
</feature>
<feature type="transmembrane region" description="Helical" evidence="5">
    <location>
        <begin position="249"/>
        <end position="269"/>
    </location>
</feature>
<feature type="transmembrane region" description="Helical" evidence="5">
    <location>
        <begin position="157"/>
        <end position="175"/>
    </location>
</feature>
<dbReference type="InterPro" id="IPR000620">
    <property type="entry name" value="EamA_dom"/>
</dbReference>
<evidence type="ECO:0000256" key="5">
    <source>
        <dbReference type="SAM" id="Phobius"/>
    </source>
</evidence>
<keyword evidence="9" id="KW-1185">Reference proteome</keyword>
<evidence type="ECO:0000259" key="6">
    <source>
        <dbReference type="Pfam" id="PF00892"/>
    </source>
</evidence>
<feature type="transmembrane region" description="Helical" evidence="5">
    <location>
        <begin position="187"/>
        <end position="211"/>
    </location>
</feature>
<name>A0A1H6CM11_9EURY</name>
<evidence type="ECO:0000313" key="8">
    <source>
        <dbReference type="EMBL" id="SEG73693.1"/>
    </source>
</evidence>
<keyword evidence="3 5" id="KW-1133">Transmembrane helix</keyword>
<organism evidence="8 9">
    <name type="scientific">Halobellus limi</name>
    <dbReference type="NCBI Taxonomy" id="699433"/>
    <lineage>
        <taxon>Archaea</taxon>
        <taxon>Methanobacteriati</taxon>
        <taxon>Methanobacteriota</taxon>
        <taxon>Stenosarchaea group</taxon>
        <taxon>Halobacteria</taxon>
        <taxon>Halobacteriales</taxon>
        <taxon>Haloferacaceae</taxon>
        <taxon>Halobellus</taxon>
    </lineage>
</organism>
<dbReference type="OrthoDB" id="239604at2157"/>
<reference evidence="8 9" key="1">
    <citation type="submission" date="2016-10" db="EMBL/GenBank/DDBJ databases">
        <authorList>
            <person name="de Groot N.N."/>
        </authorList>
    </citation>
    <scope>NUCLEOTIDE SEQUENCE [LARGE SCALE GENOMIC DNA]</scope>
    <source>
        <strain evidence="8 9">CGMCC 1.10331</strain>
    </source>
</reference>
<feature type="transmembrane region" description="Helical" evidence="5">
    <location>
        <begin position="74"/>
        <end position="94"/>
    </location>
</feature>
<evidence type="ECO:0000256" key="4">
    <source>
        <dbReference type="ARBA" id="ARBA00023136"/>
    </source>
</evidence>
<dbReference type="AlphaFoldDB" id="A0A1H6CM11"/>